<protein>
    <submittedName>
        <fullName evidence="2">Spore coat protein CotJB</fullName>
    </submittedName>
</protein>
<accession>A0A9D1DVA8</accession>
<proteinExistence type="predicted"/>
<evidence type="ECO:0000259" key="1">
    <source>
        <dbReference type="Pfam" id="PF12652"/>
    </source>
</evidence>
<reference evidence="2" key="1">
    <citation type="submission" date="2020-10" db="EMBL/GenBank/DDBJ databases">
        <authorList>
            <person name="Gilroy R."/>
        </authorList>
    </citation>
    <scope>NUCLEOTIDE SEQUENCE</scope>
    <source>
        <strain evidence="2">CHK184-20233</strain>
    </source>
</reference>
<dbReference type="Proteomes" id="UP000824232">
    <property type="component" value="Unassembled WGS sequence"/>
</dbReference>
<dbReference type="Pfam" id="PF12652">
    <property type="entry name" value="CotJB"/>
    <property type="match status" value="1"/>
</dbReference>
<sequence>MNRDFNYNYNCYPNNMDRDMNNPKFFTEREGYLRGNMFRNLYSQYKNYEPAVLRPTNEQEEMFLRMSEAEFAAHDLNLYLDLYPNDGNALDLFNKYRKEANRLMMEYEEKYGPILISSDSLNTSPFLWQTLIFPWNMEGLSNV</sequence>
<name>A0A9D1DVA8_9FIRM</name>
<gene>
    <name evidence="2" type="ORF">IAB38_07035</name>
</gene>
<reference evidence="2" key="2">
    <citation type="journal article" date="2021" name="PeerJ">
        <title>Extensive microbial diversity within the chicken gut microbiome revealed by metagenomics and culture.</title>
        <authorList>
            <person name="Gilroy R."/>
            <person name="Ravi A."/>
            <person name="Getino M."/>
            <person name="Pursley I."/>
            <person name="Horton D.L."/>
            <person name="Alikhan N.F."/>
            <person name="Baker D."/>
            <person name="Gharbi K."/>
            <person name="Hall N."/>
            <person name="Watson M."/>
            <person name="Adriaenssens E.M."/>
            <person name="Foster-Nyarko E."/>
            <person name="Jarju S."/>
            <person name="Secka A."/>
            <person name="Antonio M."/>
            <person name="Oren A."/>
            <person name="Chaudhuri R.R."/>
            <person name="La Ragione R."/>
            <person name="Hildebrand F."/>
            <person name="Pallen M.J."/>
        </authorList>
    </citation>
    <scope>NUCLEOTIDE SEQUENCE</scope>
    <source>
        <strain evidence="2">CHK184-20233</strain>
    </source>
</reference>
<dbReference type="AlphaFoldDB" id="A0A9D1DVA8"/>
<dbReference type="EMBL" id="DVHC01000065">
    <property type="protein sequence ID" value="HIR59789.1"/>
    <property type="molecule type" value="Genomic_DNA"/>
</dbReference>
<comment type="caution">
    <text evidence="2">The sequence shown here is derived from an EMBL/GenBank/DDBJ whole genome shotgun (WGS) entry which is preliminary data.</text>
</comment>
<evidence type="ECO:0000313" key="2">
    <source>
        <dbReference type="EMBL" id="HIR59789.1"/>
    </source>
</evidence>
<keyword evidence="2" id="KW-0167">Capsid protein</keyword>
<keyword evidence="2" id="KW-0946">Virion</keyword>
<organism evidence="2 3">
    <name type="scientific">Candidatus Onthousia excrementipullorum</name>
    <dbReference type="NCBI Taxonomy" id="2840884"/>
    <lineage>
        <taxon>Bacteria</taxon>
        <taxon>Bacillati</taxon>
        <taxon>Bacillota</taxon>
        <taxon>Bacilli</taxon>
        <taxon>Candidatus Onthousia</taxon>
    </lineage>
</organism>
<evidence type="ECO:0000313" key="3">
    <source>
        <dbReference type="Proteomes" id="UP000824232"/>
    </source>
</evidence>
<feature type="domain" description="Protein CotJB" evidence="1">
    <location>
        <begin position="61"/>
        <end position="136"/>
    </location>
</feature>
<dbReference type="InterPro" id="IPR024207">
    <property type="entry name" value="CotJB_dom"/>
</dbReference>